<dbReference type="GO" id="GO:0005524">
    <property type="term" value="F:ATP binding"/>
    <property type="evidence" value="ECO:0007669"/>
    <property type="project" value="UniProtKB-KW"/>
</dbReference>
<keyword evidence="4" id="KW-0378">Hydrolase</keyword>
<organism evidence="13 14">
    <name type="scientific">Haematococcus lacustris</name>
    <name type="common">Green alga</name>
    <name type="synonym">Haematococcus pluvialis</name>
    <dbReference type="NCBI Taxonomy" id="44745"/>
    <lineage>
        <taxon>Eukaryota</taxon>
        <taxon>Viridiplantae</taxon>
        <taxon>Chlorophyta</taxon>
        <taxon>core chlorophytes</taxon>
        <taxon>Chlorophyceae</taxon>
        <taxon>CS clade</taxon>
        <taxon>Chlamydomonadales</taxon>
        <taxon>Haematococcaceae</taxon>
        <taxon>Haematococcus</taxon>
    </lineage>
</organism>
<evidence type="ECO:0000256" key="2">
    <source>
        <dbReference type="ARBA" id="ARBA00022741"/>
    </source>
</evidence>
<dbReference type="SUPFAM" id="SSF53300">
    <property type="entry name" value="vWA-like"/>
    <property type="match status" value="2"/>
</dbReference>
<evidence type="ECO:0000256" key="4">
    <source>
        <dbReference type="ARBA" id="ARBA00022801"/>
    </source>
</evidence>
<keyword evidence="3" id="KW-0227">DNA damage</keyword>
<dbReference type="InterPro" id="IPR005161">
    <property type="entry name" value="Ku_N"/>
</dbReference>
<dbReference type="GO" id="GO:0003690">
    <property type="term" value="F:double-stranded DNA binding"/>
    <property type="evidence" value="ECO:0007669"/>
    <property type="project" value="TreeGrafter"/>
</dbReference>
<dbReference type="Gene3D" id="1.10.1600.10">
    <property type="match status" value="1"/>
</dbReference>
<accession>A0A699ZHZ1</accession>
<keyword evidence="5" id="KW-0347">Helicase</keyword>
<keyword evidence="8" id="KW-0233">DNA recombination</keyword>
<evidence type="ECO:0000313" key="14">
    <source>
        <dbReference type="Proteomes" id="UP000485058"/>
    </source>
</evidence>
<feature type="region of interest" description="Disordered" evidence="11">
    <location>
        <begin position="821"/>
        <end position="841"/>
    </location>
</feature>
<feature type="region of interest" description="Disordered" evidence="11">
    <location>
        <begin position="327"/>
        <end position="348"/>
    </location>
</feature>
<evidence type="ECO:0000256" key="8">
    <source>
        <dbReference type="ARBA" id="ARBA00023172"/>
    </source>
</evidence>
<dbReference type="GO" id="GO:0016787">
    <property type="term" value="F:hydrolase activity"/>
    <property type="evidence" value="ECO:0007669"/>
    <property type="project" value="UniProtKB-KW"/>
</dbReference>
<dbReference type="Pfam" id="PF03731">
    <property type="entry name" value="Ku_N"/>
    <property type="match status" value="2"/>
</dbReference>
<evidence type="ECO:0000256" key="10">
    <source>
        <dbReference type="ARBA" id="ARBA00023242"/>
    </source>
</evidence>
<keyword evidence="2" id="KW-0547">Nucleotide-binding</keyword>
<comment type="caution">
    <text evidence="13">The sequence shown here is derived from an EMBL/GenBank/DDBJ whole genome shotgun (WGS) entry which is preliminary data.</text>
</comment>
<dbReference type="Gene3D" id="2.40.290.10">
    <property type="match status" value="1"/>
</dbReference>
<reference evidence="13 14" key="1">
    <citation type="submission" date="2020-02" db="EMBL/GenBank/DDBJ databases">
        <title>Draft genome sequence of Haematococcus lacustris strain NIES-144.</title>
        <authorList>
            <person name="Morimoto D."/>
            <person name="Nakagawa S."/>
            <person name="Yoshida T."/>
            <person name="Sawayama S."/>
        </authorList>
    </citation>
    <scope>NUCLEOTIDE SEQUENCE [LARGE SCALE GENOMIC DNA]</scope>
    <source>
        <strain evidence="13 14">NIES-144</strain>
    </source>
</reference>
<dbReference type="GO" id="GO:0043564">
    <property type="term" value="C:Ku70:Ku80 complex"/>
    <property type="evidence" value="ECO:0007669"/>
    <property type="project" value="TreeGrafter"/>
</dbReference>
<evidence type="ECO:0000313" key="13">
    <source>
        <dbReference type="EMBL" id="GFH15272.1"/>
    </source>
</evidence>
<dbReference type="Gene3D" id="4.10.970.10">
    <property type="entry name" value="Ku70, bridge and pillars"/>
    <property type="match status" value="1"/>
</dbReference>
<dbReference type="SUPFAM" id="SSF100939">
    <property type="entry name" value="SPOC domain-like"/>
    <property type="match status" value="1"/>
</dbReference>
<dbReference type="Gene3D" id="3.40.50.410">
    <property type="entry name" value="von Willebrand factor, type A domain"/>
    <property type="match status" value="2"/>
</dbReference>
<feature type="non-terminal residue" evidence="13">
    <location>
        <position position="841"/>
    </location>
</feature>
<name>A0A699ZHZ1_HAELA</name>
<keyword evidence="7" id="KW-0238">DNA-binding</keyword>
<evidence type="ECO:0000256" key="5">
    <source>
        <dbReference type="ARBA" id="ARBA00022806"/>
    </source>
</evidence>
<evidence type="ECO:0000259" key="12">
    <source>
        <dbReference type="SMART" id="SM00559"/>
    </source>
</evidence>
<dbReference type="GO" id="GO:0006303">
    <property type="term" value="P:double-strand break repair via nonhomologous end joining"/>
    <property type="evidence" value="ECO:0007669"/>
    <property type="project" value="InterPro"/>
</dbReference>
<dbReference type="Pfam" id="PF02735">
    <property type="entry name" value="Ku"/>
    <property type="match status" value="1"/>
</dbReference>
<dbReference type="SMART" id="SM00559">
    <property type="entry name" value="Ku78"/>
    <property type="match status" value="1"/>
</dbReference>
<feature type="domain" description="Ku" evidence="12">
    <location>
        <begin position="626"/>
        <end position="772"/>
    </location>
</feature>
<dbReference type="InterPro" id="IPR005160">
    <property type="entry name" value="Ku_C"/>
</dbReference>
<dbReference type="AlphaFoldDB" id="A0A699ZHZ1"/>
<evidence type="ECO:0000256" key="3">
    <source>
        <dbReference type="ARBA" id="ARBA00022763"/>
    </source>
</evidence>
<dbReference type="InterPro" id="IPR006164">
    <property type="entry name" value="DNA_bd_Ku70/Ku80"/>
</dbReference>
<evidence type="ECO:0000256" key="6">
    <source>
        <dbReference type="ARBA" id="ARBA00022840"/>
    </source>
</evidence>
<dbReference type="InterPro" id="IPR016194">
    <property type="entry name" value="SPOC-like_C_dom_sf"/>
</dbReference>
<feature type="compositionally biased region" description="Basic and acidic residues" evidence="11">
    <location>
        <begin position="330"/>
        <end position="342"/>
    </location>
</feature>
<evidence type="ECO:0000256" key="9">
    <source>
        <dbReference type="ARBA" id="ARBA00023204"/>
    </source>
</evidence>
<proteinExistence type="predicted"/>
<dbReference type="GO" id="GO:0003678">
    <property type="term" value="F:DNA helicase activity"/>
    <property type="evidence" value="ECO:0007669"/>
    <property type="project" value="InterPro"/>
</dbReference>
<dbReference type="EMBL" id="BLLF01000828">
    <property type="protein sequence ID" value="GFH15272.1"/>
    <property type="molecule type" value="Genomic_DNA"/>
</dbReference>
<dbReference type="Proteomes" id="UP000485058">
    <property type="component" value="Unassembled WGS sequence"/>
</dbReference>
<evidence type="ECO:0000256" key="7">
    <source>
        <dbReference type="ARBA" id="ARBA00023125"/>
    </source>
</evidence>
<dbReference type="GO" id="GO:0006310">
    <property type="term" value="P:DNA recombination"/>
    <property type="evidence" value="ECO:0007669"/>
    <property type="project" value="UniProtKB-KW"/>
</dbReference>
<protein>
    <recommendedName>
        <fullName evidence="12">Ku domain-containing protein</fullName>
    </recommendedName>
</protein>
<evidence type="ECO:0000256" key="11">
    <source>
        <dbReference type="SAM" id="MobiDB-lite"/>
    </source>
</evidence>
<dbReference type="InterPro" id="IPR036465">
    <property type="entry name" value="vWFA_dom_sf"/>
</dbReference>
<dbReference type="GO" id="GO:0042162">
    <property type="term" value="F:telomeric DNA binding"/>
    <property type="evidence" value="ECO:0007669"/>
    <property type="project" value="TreeGrafter"/>
</dbReference>
<keyword evidence="14" id="KW-1185">Reference proteome</keyword>
<comment type="subcellular location">
    <subcellularLocation>
        <location evidence="1">Nucleus</location>
    </subcellularLocation>
</comment>
<dbReference type="GO" id="GO:0000723">
    <property type="term" value="P:telomere maintenance"/>
    <property type="evidence" value="ECO:0007669"/>
    <property type="project" value="TreeGrafter"/>
</dbReference>
<keyword evidence="6" id="KW-0067">ATP-binding</keyword>
<sequence length="841" mass="90970">MREFHTAHKTASTYQSVRSPSWSCGGAHVMRFSSASTESAALHVVVPDCVVKTALSNQYLRPLAHSNKFVFEFRDAATPIAMDVLAGDEDEQVYAVDEEATGDDAAVGITKEHIVFLVDASDNLFRTRVPEGPYGQTCYELAKQAILEFMQSKAAAASKDEVAVVFYNTIEMLNDLHLPHVYVLVARSQPSVDNIRKLLELSAHDFMNDIGSLQAGEGQQQQEALAKSAAEALHAALWTAHVCLQGGRGGQARVGYRLIIFSNTEDPLAGQTASMRQHGQTCYELAKQAILEFMQSKAAAASKDEVAVVFYNTVRCSLAAGDVPSGSGSDCDRNVDGRRWPERGTSGTKTEMLNDLHLPHVYVLVARSQPSVDNIRKLLELSAHDFLNDIGSLQAGEGQQQQEAVAKSAAEALHAALWTAHVCLQGGRGGQARVGYRLIIFSNTEDPLTGQTASMRQHVLDRARPLHDLQISCRFFPLVAAVRPFDSTLFWDDLLALLPDPEDETGAPGHQGEGQLLSGALKQEPASLPPRRHRVLPASFRHPPLTTGGPAGSAGGADSDVFRRLDELRALAGGGAACCTQCFTLVAEASRPLVVKLTRDTLEPVKADTALVNQADGTLVRQVAAKAFVAHGSKTCPSERFPKVVLQQQEIQELKRMKPPGLVLLGTKPLDCLRDHYNVTHSSFLRPKEQAVAGSTAGFKALLDALQETGRFALCRCVKSKAALPTLVALLPQLEILNPAGIQELPEGLHMIPLPFRDDLRAPEADPAMVGLQVAFADSLQVAVAAQLVAAWTLPYTTGGISNPSLQRHFDVLQHLALYKEPPNEEEVEDGTLGRPVTDPQ</sequence>
<dbReference type="InterPro" id="IPR027388">
    <property type="entry name" value="Ku70_bridge/pillars_dom_sf"/>
</dbReference>
<gene>
    <name evidence="13" type="ORF">HaLaN_11469</name>
</gene>
<keyword evidence="9" id="KW-0234">DNA repair</keyword>
<keyword evidence="10" id="KW-0539">Nucleus</keyword>
<evidence type="ECO:0000256" key="1">
    <source>
        <dbReference type="ARBA" id="ARBA00004123"/>
    </source>
</evidence>
<dbReference type="PANTHER" id="PTHR12604">
    <property type="entry name" value="KU AUTOANTIGEN DNA HELICASE"/>
    <property type="match status" value="1"/>
</dbReference>
<dbReference type="PANTHER" id="PTHR12604:SF2">
    <property type="entry name" value="X-RAY REPAIR CROSS-COMPLEMENTING PROTEIN 6"/>
    <property type="match status" value="1"/>
</dbReference>
<dbReference type="Pfam" id="PF03730">
    <property type="entry name" value="Ku_C"/>
    <property type="match status" value="1"/>
</dbReference>